<protein>
    <recommendedName>
        <fullName evidence="3">ABC transmembrane type-1 domain-containing protein</fullName>
    </recommendedName>
</protein>
<name>A0ABU4Q1S4_9GAMM</name>
<reference evidence="1 2" key="1">
    <citation type="submission" date="2023-11" db="EMBL/GenBank/DDBJ databases">
        <title>MicrobeMod: A computational toolkit for identifying prokaryotic methylation and restriction-modification with nanopore sequencing.</title>
        <authorList>
            <person name="Crits-Christoph A."/>
            <person name="Kang S.C."/>
            <person name="Lee H."/>
            <person name="Ostrov N."/>
        </authorList>
    </citation>
    <scope>NUCLEOTIDE SEQUENCE [LARGE SCALE GENOMIC DNA]</scope>
    <source>
        <strain evidence="1 2">ATCC BAA-571</strain>
    </source>
</reference>
<dbReference type="Proteomes" id="UP001278050">
    <property type="component" value="Unassembled WGS sequence"/>
</dbReference>
<comment type="caution">
    <text evidence="1">The sequence shown here is derived from an EMBL/GenBank/DDBJ whole genome shotgun (WGS) entry which is preliminary data.</text>
</comment>
<evidence type="ECO:0008006" key="3">
    <source>
        <dbReference type="Google" id="ProtNLM"/>
    </source>
</evidence>
<accession>A0ABU4Q1S4</accession>
<evidence type="ECO:0000313" key="2">
    <source>
        <dbReference type="Proteomes" id="UP001278050"/>
    </source>
</evidence>
<keyword evidence="2" id="KW-1185">Reference proteome</keyword>
<dbReference type="RefSeq" id="WP_074679266.1">
    <property type="nucleotide sequence ID" value="NZ_CBCSET010000004.1"/>
</dbReference>
<gene>
    <name evidence="1" type="ORF">SIM71_18835</name>
</gene>
<evidence type="ECO:0000313" key="1">
    <source>
        <dbReference type="EMBL" id="MDX5994122.1"/>
    </source>
</evidence>
<sequence>MARIIHALTAIIVGTVPIGLITDYITRVVARQVTPAALAGALGQWRVSGDIRRQLGEGFDQGRGDCLDWLRP</sequence>
<organism evidence="1 2">
    <name type="scientific">Ectopseudomonas alcaliphila</name>
    <dbReference type="NCBI Taxonomy" id="101564"/>
    <lineage>
        <taxon>Bacteria</taxon>
        <taxon>Pseudomonadati</taxon>
        <taxon>Pseudomonadota</taxon>
        <taxon>Gammaproteobacteria</taxon>
        <taxon>Pseudomonadales</taxon>
        <taxon>Pseudomonadaceae</taxon>
        <taxon>Ectopseudomonas</taxon>
    </lineage>
</organism>
<dbReference type="EMBL" id="JAWXXP010000001">
    <property type="protein sequence ID" value="MDX5994122.1"/>
    <property type="molecule type" value="Genomic_DNA"/>
</dbReference>
<proteinExistence type="predicted"/>